<dbReference type="InterPro" id="IPR050489">
    <property type="entry name" value="Tyr-tRNA_synthase"/>
</dbReference>
<dbReference type="Pfam" id="PF00579">
    <property type="entry name" value="tRNA-synt_1b"/>
    <property type="match status" value="1"/>
</dbReference>
<keyword evidence="6 9" id="KW-0030">Aminoacyl-tRNA synthetase</keyword>
<keyword evidence="5 9" id="KW-0648">Protein biosynthesis</keyword>
<dbReference type="AlphaFoldDB" id="X6MJ56"/>
<evidence type="ECO:0000256" key="8">
    <source>
        <dbReference type="ARBA" id="ARBA00048248"/>
    </source>
</evidence>
<evidence type="ECO:0000256" key="9">
    <source>
        <dbReference type="RuleBase" id="RU363036"/>
    </source>
</evidence>
<dbReference type="OMA" id="FRYYNEV"/>
<dbReference type="InterPro" id="IPR014729">
    <property type="entry name" value="Rossmann-like_a/b/a_fold"/>
</dbReference>
<dbReference type="Proteomes" id="UP000023152">
    <property type="component" value="Unassembled WGS sequence"/>
</dbReference>
<dbReference type="PANTHER" id="PTHR46264">
    <property type="entry name" value="TYROSINE-TRNA LIGASE"/>
    <property type="match status" value="1"/>
</dbReference>
<keyword evidence="4 9" id="KW-0067">ATP-binding</keyword>
<dbReference type="EC" id="6.1.1.1" evidence="1"/>
<comment type="similarity">
    <text evidence="9">Belongs to the class-I aminoacyl-tRNA synthetase family.</text>
</comment>
<keyword evidence="2 9" id="KW-0436">Ligase</keyword>
<dbReference type="InterPro" id="IPR023617">
    <property type="entry name" value="Tyr-tRNA-ligase_arc/euk-type"/>
</dbReference>
<evidence type="ECO:0000313" key="11">
    <source>
        <dbReference type="Proteomes" id="UP000023152"/>
    </source>
</evidence>
<dbReference type="PIRSF" id="PIRSF006588">
    <property type="entry name" value="TyrRS_arch_euk"/>
    <property type="match status" value="1"/>
</dbReference>
<organism evidence="10 11">
    <name type="scientific">Reticulomyxa filosa</name>
    <dbReference type="NCBI Taxonomy" id="46433"/>
    <lineage>
        <taxon>Eukaryota</taxon>
        <taxon>Sar</taxon>
        <taxon>Rhizaria</taxon>
        <taxon>Retaria</taxon>
        <taxon>Foraminifera</taxon>
        <taxon>Monothalamids</taxon>
        <taxon>Reticulomyxidae</taxon>
        <taxon>Reticulomyxa</taxon>
    </lineage>
</organism>
<dbReference type="GO" id="GO:0006437">
    <property type="term" value="P:tyrosyl-tRNA aminoacylation"/>
    <property type="evidence" value="ECO:0007669"/>
    <property type="project" value="TreeGrafter"/>
</dbReference>
<dbReference type="SUPFAM" id="SSF52374">
    <property type="entry name" value="Nucleotidylyl transferase"/>
    <property type="match status" value="1"/>
</dbReference>
<dbReference type="GO" id="GO:0005737">
    <property type="term" value="C:cytoplasm"/>
    <property type="evidence" value="ECO:0007669"/>
    <property type="project" value="TreeGrafter"/>
</dbReference>
<evidence type="ECO:0000256" key="1">
    <source>
        <dbReference type="ARBA" id="ARBA00013160"/>
    </source>
</evidence>
<evidence type="ECO:0000256" key="5">
    <source>
        <dbReference type="ARBA" id="ARBA00022917"/>
    </source>
</evidence>
<evidence type="ECO:0000256" key="2">
    <source>
        <dbReference type="ARBA" id="ARBA00022598"/>
    </source>
</evidence>
<comment type="catalytic activity">
    <reaction evidence="8">
        <text>tRNA(Tyr) + L-tyrosine + ATP = L-tyrosyl-tRNA(Tyr) + AMP + diphosphate + H(+)</text>
        <dbReference type="Rhea" id="RHEA:10220"/>
        <dbReference type="Rhea" id="RHEA-COMP:9706"/>
        <dbReference type="Rhea" id="RHEA-COMP:9707"/>
        <dbReference type="ChEBI" id="CHEBI:15378"/>
        <dbReference type="ChEBI" id="CHEBI:30616"/>
        <dbReference type="ChEBI" id="CHEBI:33019"/>
        <dbReference type="ChEBI" id="CHEBI:58315"/>
        <dbReference type="ChEBI" id="CHEBI:78442"/>
        <dbReference type="ChEBI" id="CHEBI:78536"/>
        <dbReference type="ChEBI" id="CHEBI:456215"/>
        <dbReference type="EC" id="6.1.1.1"/>
    </reaction>
</comment>
<dbReference type="InterPro" id="IPR002305">
    <property type="entry name" value="aa-tRNA-synth_Ic"/>
</dbReference>
<dbReference type="GO" id="GO:0004831">
    <property type="term" value="F:tyrosine-tRNA ligase activity"/>
    <property type="evidence" value="ECO:0007669"/>
    <property type="project" value="UniProtKB-EC"/>
</dbReference>
<evidence type="ECO:0000256" key="6">
    <source>
        <dbReference type="ARBA" id="ARBA00023146"/>
    </source>
</evidence>
<evidence type="ECO:0000256" key="4">
    <source>
        <dbReference type="ARBA" id="ARBA00022840"/>
    </source>
</evidence>
<protein>
    <recommendedName>
        <fullName evidence="1">tyrosine--tRNA ligase</fullName>
        <ecNumber evidence="1">6.1.1.1</ecNumber>
    </recommendedName>
    <alternativeName>
        <fullName evidence="7">Tyrosyl-tRNA synthetase</fullName>
    </alternativeName>
</protein>
<evidence type="ECO:0000256" key="3">
    <source>
        <dbReference type="ARBA" id="ARBA00022741"/>
    </source>
</evidence>
<reference evidence="10 11" key="1">
    <citation type="journal article" date="2013" name="Curr. Biol.">
        <title>The Genome of the Foraminiferan Reticulomyxa filosa.</title>
        <authorList>
            <person name="Glockner G."/>
            <person name="Hulsmann N."/>
            <person name="Schleicher M."/>
            <person name="Noegel A.A."/>
            <person name="Eichinger L."/>
            <person name="Gallinger C."/>
            <person name="Pawlowski J."/>
            <person name="Sierra R."/>
            <person name="Euteneuer U."/>
            <person name="Pillet L."/>
            <person name="Moustafa A."/>
            <person name="Platzer M."/>
            <person name="Groth M."/>
            <person name="Szafranski K."/>
            <person name="Schliwa M."/>
        </authorList>
    </citation>
    <scope>NUCLEOTIDE SEQUENCE [LARGE SCALE GENOMIC DNA]</scope>
</reference>
<keyword evidence="3 9" id="KW-0547">Nucleotide-binding</keyword>
<comment type="caution">
    <text evidence="10">The sequence shown here is derived from an EMBL/GenBank/DDBJ whole genome shotgun (WGS) entry which is preliminary data.</text>
</comment>
<sequence length="219" mass="25366">MFVWCSQEINENANDYWLRVMDISKQFNVTRTKRCCTVMGRTESDDMPTAHLLYACMQCADIFFLRADICQLGMDQRKVNMLAREYAAKQKWRPPIVISHHMLMGLKEGQEKMSKSDPDSAIFMEDEPRDVNLKIKQAFCPPGQVEKNPCLDYVKHIVFGKLDTFLEQDYVAGNLHPQDLKGSLAEAINSFLEPVRQHFKNDENAKQLLAQVKKFRVTK</sequence>
<evidence type="ECO:0000256" key="7">
    <source>
        <dbReference type="ARBA" id="ARBA00033323"/>
    </source>
</evidence>
<dbReference type="EMBL" id="ASPP01020824">
    <property type="protein sequence ID" value="ETO13105.1"/>
    <property type="molecule type" value="Genomic_DNA"/>
</dbReference>
<dbReference type="PANTHER" id="PTHR46264:SF4">
    <property type="entry name" value="TYROSINE--TRNA LIGASE, CYTOPLASMIC"/>
    <property type="match status" value="1"/>
</dbReference>
<dbReference type="GO" id="GO:0005524">
    <property type="term" value="F:ATP binding"/>
    <property type="evidence" value="ECO:0007669"/>
    <property type="project" value="UniProtKB-KW"/>
</dbReference>
<name>X6MJ56_RETFI</name>
<accession>X6MJ56</accession>
<gene>
    <name evidence="10" type="ORF">RFI_24272</name>
</gene>
<proteinExistence type="inferred from homology"/>
<keyword evidence="11" id="KW-1185">Reference proteome</keyword>
<dbReference type="Gene3D" id="3.40.50.620">
    <property type="entry name" value="HUPs"/>
    <property type="match status" value="2"/>
</dbReference>
<evidence type="ECO:0000313" key="10">
    <source>
        <dbReference type="EMBL" id="ETO13105.1"/>
    </source>
</evidence>
<dbReference type="OrthoDB" id="197206at2759"/>